<gene>
    <name evidence="2" type="ORF">Vafri_16030</name>
</gene>
<dbReference type="SUPFAM" id="SSF49879">
    <property type="entry name" value="SMAD/FHA domain"/>
    <property type="match status" value="1"/>
</dbReference>
<dbReference type="InterPro" id="IPR008984">
    <property type="entry name" value="SMAD_FHA_dom_sf"/>
</dbReference>
<feature type="domain" description="FHA" evidence="1">
    <location>
        <begin position="42"/>
        <end position="97"/>
    </location>
</feature>
<name>A0A8J4BHF1_9CHLO</name>
<accession>A0A8J4BHF1</accession>
<keyword evidence="3" id="KW-1185">Reference proteome</keyword>
<reference evidence="2" key="1">
    <citation type="journal article" date="2021" name="Proc. Natl. Acad. Sci. U.S.A.">
        <title>Three genomes in the algal genus Volvox reveal the fate of a haploid sex-determining region after a transition to homothallism.</title>
        <authorList>
            <person name="Yamamoto K."/>
            <person name="Hamaji T."/>
            <person name="Kawai-Toyooka H."/>
            <person name="Matsuzaki R."/>
            <person name="Takahashi F."/>
            <person name="Nishimura Y."/>
            <person name="Kawachi M."/>
            <person name="Noguchi H."/>
            <person name="Minakuchi Y."/>
            <person name="Umen J.G."/>
            <person name="Toyoda A."/>
            <person name="Nozaki H."/>
        </authorList>
    </citation>
    <scope>NUCLEOTIDE SEQUENCE</scope>
    <source>
        <strain evidence="2">NIES-3780</strain>
    </source>
</reference>
<organism evidence="2 3">
    <name type="scientific">Volvox africanus</name>
    <dbReference type="NCBI Taxonomy" id="51714"/>
    <lineage>
        <taxon>Eukaryota</taxon>
        <taxon>Viridiplantae</taxon>
        <taxon>Chlorophyta</taxon>
        <taxon>core chlorophytes</taxon>
        <taxon>Chlorophyceae</taxon>
        <taxon>CS clade</taxon>
        <taxon>Chlamydomonadales</taxon>
        <taxon>Volvocaceae</taxon>
        <taxon>Volvox</taxon>
    </lineage>
</organism>
<dbReference type="Proteomes" id="UP000747399">
    <property type="component" value="Unassembled WGS sequence"/>
</dbReference>
<evidence type="ECO:0000313" key="3">
    <source>
        <dbReference type="Proteomes" id="UP000747399"/>
    </source>
</evidence>
<dbReference type="SMART" id="SM00240">
    <property type="entry name" value="FHA"/>
    <property type="match status" value="1"/>
</dbReference>
<dbReference type="InterPro" id="IPR050923">
    <property type="entry name" value="Cell_Proc_Reg/RNA_Proc"/>
</dbReference>
<dbReference type="AlphaFoldDB" id="A0A8J4BHF1"/>
<proteinExistence type="predicted"/>
<evidence type="ECO:0000313" key="2">
    <source>
        <dbReference type="EMBL" id="GIL61586.1"/>
    </source>
</evidence>
<dbReference type="Gene3D" id="2.60.200.20">
    <property type="match status" value="1"/>
</dbReference>
<dbReference type="PROSITE" id="PS50006">
    <property type="entry name" value="FHA_DOMAIN"/>
    <property type="match status" value="1"/>
</dbReference>
<comment type="caution">
    <text evidence="2">The sequence shown here is derived from an EMBL/GenBank/DDBJ whole genome shotgun (WGS) entry which is preliminary data.</text>
</comment>
<dbReference type="Pfam" id="PF00498">
    <property type="entry name" value="FHA"/>
    <property type="match status" value="1"/>
</dbReference>
<dbReference type="PANTHER" id="PTHR23308">
    <property type="entry name" value="NUCLEAR INHIBITOR OF PROTEIN PHOSPHATASE-1"/>
    <property type="match status" value="1"/>
</dbReference>
<protein>
    <recommendedName>
        <fullName evidence="1">FHA domain-containing protein</fullName>
    </recommendedName>
</protein>
<evidence type="ECO:0000259" key="1">
    <source>
        <dbReference type="PROSITE" id="PS50006"/>
    </source>
</evidence>
<dbReference type="EMBL" id="BNCO01000046">
    <property type="protein sequence ID" value="GIL61586.1"/>
    <property type="molecule type" value="Genomic_DNA"/>
</dbReference>
<sequence>MDTNTSSRAIVISVPSRLVLIVRDGPCTGQTYDTSTLNCSYLTVGRKKVLRNKSIAWIKDDAVSENHAEIKWDFKLGSWTLKDTNSSNGTKLNGIALEPQYAHQLKKGDRILFGTDSIVEVEVEEQTLKDANVETLIRAYVESVCQELEADAAKTASDATRCAQKALDALLESPEANKFAAGAS</sequence>
<dbReference type="InterPro" id="IPR000253">
    <property type="entry name" value="FHA_dom"/>
</dbReference>